<evidence type="ECO:0000313" key="1">
    <source>
        <dbReference type="EMBL" id="KAJ0207339.1"/>
    </source>
</evidence>
<reference evidence="1 2" key="1">
    <citation type="journal article" date="2017" name="Nat. Commun.">
        <title>Genome assembly with in vitro proximity ligation data and whole-genome triplication in lettuce.</title>
        <authorList>
            <person name="Reyes-Chin-Wo S."/>
            <person name="Wang Z."/>
            <person name="Yang X."/>
            <person name="Kozik A."/>
            <person name="Arikit S."/>
            <person name="Song C."/>
            <person name="Xia L."/>
            <person name="Froenicke L."/>
            <person name="Lavelle D.O."/>
            <person name="Truco M.J."/>
            <person name="Xia R."/>
            <person name="Zhu S."/>
            <person name="Xu C."/>
            <person name="Xu H."/>
            <person name="Xu X."/>
            <person name="Cox K."/>
            <person name="Korf I."/>
            <person name="Meyers B.C."/>
            <person name="Michelmore R.W."/>
        </authorList>
    </citation>
    <scope>NUCLEOTIDE SEQUENCE [LARGE SCALE GENOMIC DNA]</scope>
    <source>
        <strain evidence="2">cv. Salinas</strain>
        <tissue evidence="1">Seedlings</tissue>
    </source>
</reference>
<protein>
    <submittedName>
        <fullName evidence="1">Uncharacterized protein</fullName>
    </submittedName>
</protein>
<gene>
    <name evidence="1" type="ORF">LSAT_V11C500260650</name>
</gene>
<organism evidence="1 2">
    <name type="scientific">Lactuca sativa</name>
    <name type="common">Garden lettuce</name>
    <dbReference type="NCBI Taxonomy" id="4236"/>
    <lineage>
        <taxon>Eukaryota</taxon>
        <taxon>Viridiplantae</taxon>
        <taxon>Streptophyta</taxon>
        <taxon>Embryophyta</taxon>
        <taxon>Tracheophyta</taxon>
        <taxon>Spermatophyta</taxon>
        <taxon>Magnoliopsida</taxon>
        <taxon>eudicotyledons</taxon>
        <taxon>Gunneridae</taxon>
        <taxon>Pentapetalae</taxon>
        <taxon>asterids</taxon>
        <taxon>campanulids</taxon>
        <taxon>Asterales</taxon>
        <taxon>Asteraceae</taxon>
        <taxon>Cichorioideae</taxon>
        <taxon>Cichorieae</taxon>
        <taxon>Lactucinae</taxon>
        <taxon>Lactuca</taxon>
    </lineage>
</organism>
<keyword evidence="2" id="KW-1185">Reference proteome</keyword>
<name>A0A9R1XCI6_LACSA</name>
<evidence type="ECO:0000313" key="2">
    <source>
        <dbReference type="Proteomes" id="UP000235145"/>
    </source>
</evidence>
<dbReference type="Proteomes" id="UP000235145">
    <property type="component" value="Unassembled WGS sequence"/>
</dbReference>
<sequence length="141" mass="16788">MEIVYFRRIIRVINKLWILCNNFVGLYKQHTSLLGFAQNQYRMIMSDIVFLIANTYDVIVYFLDKQAWSTSQTTSYIYCYWLRHNDHYVKIDLHGSHPISTIRAFCWMRNNVYCSTECITPNAPHTSCNIRLVDISNNYLN</sequence>
<accession>A0A9R1XCI6</accession>
<proteinExistence type="predicted"/>
<dbReference type="AlphaFoldDB" id="A0A9R1XCI6"/>
<dbReference type="EMBL" id="NBSK02000005">
    <property type="protein sequence ID" value="KAJ0207339.1"/>
    <property type="molecule type" value="Genomic_DNA"/>
</dbReference>
<comment type="caution">
    <text evidence="1">The sequence shown here is derived from an EMBL/GenBank/DDBJ whole genome shotgun (WGS) entry which is preliminary data.</text>
</comment>